<comment type="caution">
    <text evidence="1">The sequence shown here is derived from an EMBL/GenBank/DDBJ whole genome shotgun (WGS) entry which is preliminary data.</text>
</comment>
<gene>
    <name evidence="1" type="ORF">EUX54_06595</name>
</gene>
<sequence length="335" mass="37779">MTEKFDLSEAKVEKVIVHKIGNQFRDEGMQLSDAELESHSALDELLLKHFLLPVLKSENEYTLTHESNINLNLVKHYTSLIFEDNENFFNASLAIAKHLYICSSHPNIGGGEFIEILFTGIKYAEQYIQAIGLFRIETKNSYLDVENHNGIIEIIKRDGIAIDSIQKGAVILSIEDITFIIDSLGKKTKYWLESFIKATPKNTPKKYTQIIGGISAAISKKITNPENILKFSEFLANEDSFSINQLKKISSNFLHEEDINSIVDGFGIKHGADLDVDFSVDKSRLSKYIKVISKKIPLLDGIEIVISNPNTKIMSFEVQKTDFGYKAIVDIKEGK</sequence>
<reference evidence="1 2" key="1">
    <citation type="submission" date="2019-01" db="EMBL/GenBank/DDBJ databases">
        <title>Comparative genomic analysis identifies haemin-independent Haemophilus haemolyticus: a formal re-classification of Haemophilus intermedius.</title>
        <authorList>
            <person name="Harris T.M."/>
            <person name="Price E.P."/>
            <person name="Sarovich D.S."/>
            <person name="Norskov-Lauritsen N."/>
            <person name="Beissbarth J."/>
            <person name="Chang A.B."/>
            <person name="Smith-Vaughan H.C."/>
        </authorList>
    </citation>
    <scope>NUCLEOTIDE SEQUENCE [LARGE SCALE GENOMIC DNA]</scope>
    <source>
        <strain evidence="1 2">CCUG 30218</strain>
    </source>
</reference>
<organism evidence="1 2">
    <name type="scientific">Haemophilus haemolyticus</name>
    <dbReference type="NCBI Taxonomy" id="726"/>
    <lineage>
        <taxon>Bacteria</taxon>
        <taxon>Pseudomonadati</taxon>
        <taxon>Pseudomonadota</taxon>
        <taxon>Gammaproteobacteria</taxon>
        <taxon>Pasteurellales</taxon>
        <taxon>Pasteurellaceae</taxon>
        <taxon>Haemophilus</taxon>
    </lineage>
</organism>
<dbReference type="EMBL" id="SDPI01000028">
    <property type="protein sequence ID" value="TPG99517.1"/>
    <property type="molecule type" value="Genomic_DNA"/>
</dbReference>
<dbReference type="Proteomes" id="UP000318695">
    <property type="component" value="Unassembled WGS sequence"/>
</dbReference>
<name>A0A502JJF2_HAEHA</name>
<dbReference type="GO" id="GO:0009295">
    <property type="term" value="C:nucleoid"/>
    <property type="evidence" value="ECO:0007669"/>
    <property type="project" value="InterPro"/>
</dbReference>
<evidence type="ECO:0008006" key="3">
    <source>
        <dbReference type="Google" id="ProtNLM"/>
    </source>
</evidence>
<dbReference type="Pfam" id="PF04245">
    <property type="entry name" value="NA37"/>
    <property type="match status" value="1"/>
</dbReference>
<proteinExistence type="predicted"/>
<accession>A0A502JJF2</accession>
<evidence type="ECO:0000313" key="1">
    <source>
        <dbReference type="EMBL" id="TPG99517.1"/>
    </source>
</evidence>
<dbReference type="InterPro" id="IPR007358">
    <property type="entry name" value="Nucleoid_associated_NdpA"/>
</dbReference>
<evidence type="ECO:0000313" key="2">
    <source>
        <dbReference type="Proteomes" id="UP000318695"/>
    </source>
</evidence>
<protein>
    <recommendedName>
        <fullName evidence="3">Nucleoid-associated protein</fullName>
    </recommendedName>
</protein>
<dbReference type="AlphaFoldDB" id="A0A502JJF2"/>
<dbReference type="RefSeq" id="WP_139989610.1">
    <property type="nucleotide sequence ID" value="NZ_SDPI01000028.1"/>
</dbReference>